<dbReference type="AlphaFoldDB" id="A1AQX8"/>
<dbReference type="SUPFAM" id="SSF46785">
    <property type="entry name" value="Winged helix' DNA-binding domain"/>
    <property type="match status" value="1"/>
</dbReference>
<evidence type="ECO:0000256" key="1">
    <source>
        <dbReference type="SAM" id="Phobius"/>
    </source>
</evidence>
<evidence type="ECO:0000313" key="3">
    <source>
        <dbReference type="Proteomes" id="UP000006732"/>
    </source>
</evidence>
<organism evidence="2 3">
    <name type="scientific">Pelobacter propionicus (strain DSM 2379 / NBRC 103807 / OttBd1)</name>
    <dbReference type="NCBI Taxonomy" id="338966"/>
    <lineage>
        <taxon>Bacteria</taxon>
        <taxon>Pseudomonadati</taxon>
        <taxon>Thermodesulfobacteriota</taxon>
        <taxon>Desulfuromonadia</taxon>
        <taxon>Desulfuromonadales</taxon>
        <taxon>Desulfuromonadaceae</taxon>
        <taxon>Pelobacter</taxon>
    </lineage>
</organism>
<dbReference type="InterPro" id="IPR043135">
    <property type="entry name" value="Fur_C"/>
</dbReference>
<sequence length="105" mass="11938">MYESAAYHYLFSMFCPAFAWVIVVTSSRVAPLFSSRWRLTGHGGGGYTDHHHFVCEFCRRLEGWERCDLDGMLDEVAQRSGVRVTSPILRINGLCAASRENQHDP</sequence>
<dbReference type="Gene3D" id="3.30.1490.190">
    <property type="match status" value="1"/>
</dbReference>
<keyword evidence="1" id="KW-1133">Transmembrane helix</keyword>
<name>A1AQX8_PELPD</name>
<dbReference type="eggNOG" id="COG0735">
    <property type="taxonomic scope" value="Bacteria"/>
</dbReference>
<evidence type="ECO:0008006" key="4">
    <source>
        <dbReference type="Google" id="ProtNLM"/>
    </source>
</evidence>
<proteinExistence type="predicted"/>
<feature type="transmembrane region" description="Helical" evidence="1">
    <location>
        <begin position="6"/>
        <end position="30"/>
    </location>
</feature>
<gene>
    <name evidence="2" type="ordered locus">Ppro_2140</name>
</gene>
<keyword evidence="3" id="KW-1185">Reference proteome</keyword>
<dbReference type="InterPro" id="IPR036390">
    <property type="entry name" value="WH_DNA-bd_sf"/>
</dbReference>
<dbReference type="KEGG" id="ppd:Ppro_2140"/>
<reference evidence="2 3" key="1">
    <citation type="submission" date="2006-10" db="EMBL/GenBank/DDBJ databases">
        <title>Complete sequence of chromosome of Pelobacter propionicus DSM 2379.</title>
        <authorList>
            <consortium name="US DOE Joint Genome Institute"/>
            <person name="Copeland A."/>
            <person name="Lucas S."/>
            <person name="Lapidus A."/>
            <person name="Barry K."/>
            <person name="Detter J.C."/>
            <person name="Glavina del Rio T."/>
            <person name="Hammon N."/>
            <person name="Israni S."/>
            <person name="Dalin E."/>
            <person name="Tice H."/>
            <person name="Pitluck S."/>
            <person name="Saunders E."/>
            <person name="Brettin T."/>
            <person name="Bruce D."/>
            <person name="Han C."/>
            <person name="Tapia R."/>
            <person name="Schmutz J."/>
            <person name="Larimer F."/>
            <person name="Land M."/>
            <person name="Hauser L."/>
            <person name="Kyrpides N."/>
            <person name="Kim E."/>
            <person name="Lovley D."/>
            <person name="Richardson P."/>
        </authorList>
    </citation>
    <scope>NUCLEOTIDE SEQUENCE [LARGE SCALE GENOMIC DNA]</scope>
    <source>
        <strain evidence="3">DSM 2379 / NBRC 103807 / OttBd1</strain>
    </source>
</reference>
<keyword evidence="1" id="KW-0812">Transmembrane</keyword>
<dbReference type="HOGENOM" id="CLU_2233963_0_0_7"/>
<dbReference type="Proteomes" id="UP000006732">
    <property type="component" value="Chromosome"/>
</dbReference>
<protein>
    <recommendedName>
        <fullName evidence="4">Ferric uptake regulator, Fur family</fullName>
    </recommendedName>
</protein>
<evidence type="ECO:0000313" key="2">
    <source>
        <dbReference type="EMBL" id="ABK99748.1"/>
    </source>
</evidence>
<dbReference type="STRING" id="338966.Ppro_2140"/>
<accession>A1AQX8</accession>
<dbReference type="EMBL" id="CP000482">
    <property type="protein sequence ID" value="ABK99748.1"/>
    <property type="molecule type" value="Genomic_DNA"/>
</dbReference>
<keyword evidence="1" id="KW-0472">Membrane</keyword>